<evidence type="ECO:0000313" key="2">
    <source>
        <dbReference type="EMBL" id="CEK94325.1"/>
    </source>
</evidence>
<gene>
    <name evidence="2" type="primary">ORF200200</name>
</gene>
<feature type="non-terminal residue" evidence="2">
    <location>
        <position position="1"/>
    </location>
</feature>
<dbReference type="AlphaFoldDB" id="A0A0B7BQ68"/>
<feature type="signal peptide" evidence="1">
    <location>
        <begin position="1"/>
        <end position="24"/>
    </location>
</feature>
<reference evidence="2" key="1">
    <citation type="submission" date="2014-12" db="EMBL/GenBank/DDBJ databases">
        <title>Insight into the proteome of Arion vulgaris.</title>
        <authorList>
            <person name="Aradska J."/>
            <person name="Bulat T."/>
            <person name="Smidak R."/>
            <person name="Sarate P."/>
            <person name="Gangsoo J."/>
            <person name="Sialana F."/>
            <person name="Bilban M."/>
            <person name="Lubec G."/>
        </authorList>
    </citation>
    <scope>NUCLEOTIDE SEQUENCE</scope>
    <source>
        <tissue evidence="2">Skin</tissue>
    </source>
</reference>
<feature type="chain" id="PRO_5002111979" evidence="1">
    <location>
        <begin position="25"/>
        <end position="83"/>
    </location>
</feature>
<dbReference type="EMBL" id="HACG01047460">
    <property type="protein sequence ID" value="CEK94325.1"/>
    <property type="molecule type" value="Transcribed_RNA"/>
</dbReference>
<proteinExistence type="predicted"/>
<protein>
    <submittedName>
        <fullName evidence="2">Uncharacterized protein</fullName>
    </submittedName>
</protein>
<organism evidence="2">
    <name type="scientific">Arion vulgaris</name>
    <dbReference type="NCBI Taxonomy" id="1028688"/>
    <lineage>
        <taxon>Eukaryota</taxon>
        <taxon>Metazoa</taxon>
        <taxon>Spiralia</taxon>
        <taxon>Lophotrochozoa</taxon>
        <taxon>Mollusca</taxon>
        <taxon>Gastropoda</taxon>
        <taxon>Heterobranchia</taxon>
        <taxon>Euthyneura</taxon>
        <taxon>Panpulmonata</taxon>
        <taxon>Eupulmonata</taxon>
        <taxon>Stylommatophora</taxon>
        <taxon>Helicina</taxon>
        <taxon>Arionoidea</taxon>
        <taxon>Arionidae</taxon>
        <taxon>Arion</taxon>
    </lineage>
</organism>
<sequence>SQCNSSKVLCQLSFLFVFVITVKSGHYKINKITVYKKCKSHNRSISPGLKPPVEVGFFQPQRLSHHTGHLYFQVFLWYTNKVI</sequence>
<name>A0A0B7BQ68_9EUPU</name>
<evidence type="ECO:0000256" key="1">
    <source>
        <dbReference type="SAM" id="SignalP"/>
    </source>
</evidence>
<accession>A0A0B7BQ68</accession>
<keyword evidence="1" id="KW-0732">Signal</keyword>